<evidence type="ECO:0000256" key="1">
    <source>
        <dbReference type="SAM" id="Phobius"/>
    </source>
</evidence>
<keyword evidence="3" id="KW-1185">Reference proteome</keyword>
<dbReference type="PANTHER" id="PTHR35337">
    <property type="entry name" value="SLR1478 PROTEIN"/>
    <property type="match status" value="1"/>
</dbReference>
<keyword evidence="1" id="KW-1133">Transmembrane helix</keyword>
<evidence type="ECO:0000313" key="2">
    <source>
        <dbReference type="EMBL" id="QDU81914.1"/>
    </source>
</evidence>
<organism evidence="2 3">
    <name type="scientific">Polystyrenella longa</name>
    <dbReference type="NCBI Taxonomy" id="2528007"/>
    <lineage>
        <taxon>Bacteria</taxon>
        <taxon>Pseudomonadati</taxon>
        <taxon>Planctomycetota</taxon>
        <taxon>Planctomycetia</taxon>
        <taxon>Planctomycetales</taxon>
        <taxon>Planctomycetaceae</taxon>
        <taxon>Polystyrenella</taxon>
    </lineage>
</organism>
<dbReference type="PANTHER" id="PTHR35337:SF1">
    <property type="entry name" value="SLR1478 PROTEIN"/>
    <property type="match status" value="1"/>
</dbReference>
<proteinExistence type="predicted"/>
<name>A0A518CRT9_9PLAN</name>
<gene>
    <name evidence="2" type="ORF">Pla110_36650</name>
</gene>
<dbReference type="KEGG" id="plon:Pla110_36650"/>
<sequence length="325" mass="36592">MNKKTFMQSRRHAWEEFSDLLEKLKKSKRHYLSGPEVQQFSTLYRELCNDLSMVRSRKLGEDLEAYLNALVSQGHNLFYQSPPVNFGEFWNFVFIDYPRTFRANWKYFLLASLLFFGPFLVSWIVIQINPDLAERVISSEQLEDMSYMYSEESVEERKDVSAMEFGEQRTGMFGFYIFNNVGIALRTFAGGVLFGVITVYTLLSNGIVLGTVSGFLLSEGHGDRFLSFIISHGSFELTAIAVAGGAGLILGHAMIHPGQQTRLQSLKSRGVDALKIALGAAVMLIVAAFLEAFWSPANIPNLFKYVLGSALWAVVIIYLLLSGRK</sequence>
<protein>
    <recommendedName>
        <fullName evidence="4">Stage II sporulation protein M</fullName>
    </recommendedName>
</protein>
<keyword evidence="1" id="KW-0472">Membrane</keyword>
<dbReference type="OrthoDB" id="9800053at2"/>
<keyword evidence="1" id="KW-0812">Transmembrane</keyword>
<feature type="transmembrane region" description="Helical" evidence="1">
    <location>
        <begin position="107"/>
        <end position="126"/>
    </location>
</feature>
<dbReference type="Pfam" id="PF01944">
    <property type="entry name" value="SpoIIM"/>
    <property type="match status" value="1"/>
</dbReference>
<feature type="transmembrane region" description="Helical" evidence="1">
    <location>
        <begin position="237"/>
        <end position="255"/>
    </location>
</feature>
<accession>A0A518CRT9</accession>
<feature type="transmembrane region" description="Helical" evidence="1">
    <location>
        <begin position="276"/>
        <end position="296"/>
    </location>
</feature>
<dbReference type="RefSeq" id="WP_144997666.1">
    <property type="nucleotide sequence ID" value="NZ_CP036281.1"/>
</dbReference>
<dbReference type="AlphaFoldDB" id="A0A518CRT9"/>
<evidence type="ECO:0008006" key="4">
    <source>
        <dbReference type="Google" id="ProtNLM"/>
    </source>
</evidence>
<feature type="transmembrane region" description="Helical" evidence="1">
    <location>
        <begin position="199"/>
        <end position="217"/>
    </location>
</feature>
<reference evidence="2 3" key="1">
    <citation type="submission" date="2019-02" db="EMBL/GenBank/DDBJ databases">
        <title>Deep-cultivation of Planctomycetes and their phenomic and genomic characterization uncovers novel biology.</title>
        <authorList>
            <person name="Wiegand S."/>
            <person name="Jogler M."/>
            <person name="Boedeker C."/>
            <person name="Pinto D."/>
            <person name="Vollmers J."/>
            <person name="Rivas-Marin E."/>
            <person name="Kohn T."/>
            <person name="Peeters S.H."/>
            <person name="Heuer A."/>
            <person name="Rast P."/>
            <person name="Oberbeckmann S."/>
            <person name="Bunk B."/>
            <person name="Jeske O."/>
            <person name="Meyerdierks A."/>
            <person name="Storesund J.E."/>
            <person name="Kallscheuer N."/>
            <person name="Luecker S."/>
            <person name="Lage O.M."/>
            <person name="Pohl T."/>
            <person name="Merkel B.J."/>
            <person name="Hornburger P."/>
            <person name="Mueller R.-W."/>
            <person name="Bruemmer F."/>
            <person name="Labrenz M."/>
            <person name="Spormann A.M."/>
            <person name="Op den Camp H."/>
            <person name="Overmann J."/>
            <person name="Amann R."/>
            <person name="Jetten M.S.M."/>
            <person name="Mascher T."/>
            <person name="Medema M.H."/>
            <person name="Devos D.P."/>
            <person name="Kaster A.-K."/>
            <person name="Ovreas L."/>
            <person name="Rohde M."/>
            <person name="Galperin M.Y."/>
            <person name="Jogler C."/>
        </authorList>
    </citation>
    <scope>NUCLEOTIDE SEQUENCE [LARGE SCALE GENOMIC DNA]</scope>
    <source>
        <strain evidence="2 3">Pla110</strain>
    </source>
</reference>
<evidence type="ECO:0000313" key="3">
    <source>
        <dbReference type="Proteomes" id="UP000317178"/>
    </source>
</evidence>
<feature type="transmembrane region" description="Helical" evidence="1">
    <location>
        <begin position="302"/>
        <end position="321"/>
    </location>
</feature>
<dbReference type="Proteomes" id="UP000317178">
    <property type="component" value="Chromosome"/>
</dbReference>
<dbReference type="EMBL" id="CP036281">
    <property type="protein sequence ID" value="QDU81914.1"/>
    <property type="molecule type" value="Genomic_DNA"/>
</dbReference>
<dbReference type="InterPro" id="IPR002798">
    <property type="entry name" value="SpoIIM-like"/>
</dbReference>
<feature type="transmembrane region" description="Helical" evidence="1">
    <location>
        <begin position="173"/>
        <end position="194"/>
    </location>
</feature>